<evidence type="ECO:0000313" key="2">
    <source>
        <dbReference type="Proteomes" id="UP000190848"/>
    </source>
</evidence>
<dbReference type="EMBL" id="CP016374">
    <property type="protein sequence ID" value="AQX02199.1"/>
    <property type="molecule type" value="Genomic_DNA"/>
</dbReference>
<sequence>MSQPFLETSRNNLEGVWINKYYIEQVKKTKSPYTSQLTSPDILYFNFKINKFSDQDGILIGSAKDGVNYHGTVMLNRDNNNLFIGRFLPNDSKSLEDKFSINPLSKNKLEMFFLQKEKRVIYRKSLTSSFDQELRKLLFSGEYTDKMTGAKVTFANDGIVKGLKDYGKYSIVYTFVGDSKATDMVWFYKKDNSDISYGYFFKILGNILELELLEGSIESPSLEATGKKILLQRDSFIN</sequence>
<evidence type="ECO:0008006" key="3">
    <source>
        <dbReference type="Google" id="ProtNLM"/>
    </source>
</evidence>
<accession>A0AAU8UWA3</accession>
<name>A0AAU8UWA3_9FLAO</name>
<dbReference type="RefSeq" id="WP_078396265.1">
    <property type="nucleotide sequence ID" value="NZ_CP016374.1"/>
</dbReference>
<organism evidence="1 2">
    <name type="scientific">Elizabethkingia anophelis</name>
    <dbReference type="NCBI Taxonomy" id="1117645"/>
    <lineage>
        <taxon>Bacteria</taxon>
        <taxon>Pseudomonadati</taxon>
        <taxon>Bacteroidota</taxon>
        <taxon>Flavobacteriia</taxon>
        <taxon>Flavobacteriales</taxon>
        <taxon>Weeksellaceae</taxon>
        <taxon>Elizabethkingia</taxon>
    </lineage>
</organism>
<reference evidence="1 2" key="1">
    <citation type="submission" date="2016-07" db="EMBL/GenBank/DDBJ databases">
        <title>Revisiting the taxonomy of the Elizabethkingia Genus using Whole-Genome Sequencing, Optical Mapping, and MALDI-TOF, along with proposal of three novel Elizabethkingia species: Elizabethkingia bruuniana sp. nov., Elizabethkingia ursingii sp. nov., and Elizabethkingia occulta sp. nov.</title>
        <authorList>
            <person name="Nicholson A.C."/>
        </authorList>
    </citation>
    <scope>NUCLEOTIDE SEQUENCE [LARGE SCALE GENOMIC DNA]</scope>
    <source>
        <strain evidence="1 2">F3201</strain>
    </source>
</reference>
<proteinExistence type="predicted"/>
<gene>
    <name evidence="1" type="ORF">BBD32_12340</name>
</gene>
<dbReference type="Proteomes" id="UP000190848">
    <property type="component" value="Chromosome"/>
</dbReference>
<dbReference type="AlphaFoldDB" id="A0AAU8UWA3"/>
<protein>
    <recommendedName>
        <fullName evidence="3">Lipocalin-like domain-containing protein</fullName>
    </recommendedName>
</protein>
<evidence type="ECO:0000313" key="1">
    <source>
        <dbReference type="EMBL" id="AQX02199.1"/>
    </source>
</evidence>